<sequence>MEDDLEYHRDNLQTWWLLSPDIVLRVEKRLDAEGGSTALEWFVQRQPTVAGRKKIPTSSVCSLVRPFDHSVTRRLLFETKRDLCQNGSESHLSTGRNFTYKSSLPFGGHWPFLRAPTFTWDKLSSKTAALLIHDMAAVQTFRYRIWKLSAVGLSLLDWQFRIAKSGGEVLPVSSMRMSLTNKERELLWSIWMPLVCVKCTAQRGGQHVNSKFKVSILPDHVENPDMLTTVGHSSRTERHCNLF</sequence>
<dbReference type="EMBL" id="UZAM01006923">
    <property type="protein sequence ID" value="VDO95252.1"/>
    <property type="molecule type" value="Genomic_DNA"/>
</dbReference>
<evidence type="ECO:0000313" key="1">
    <source>
        <dbReference type="EMBL" id="VDO95252.1"/>
    </source>
</evidence>
<reference evidence="3" key="1">
    <citation type="submission" date="2016-06" db="UniProtKB">
        <authorList>
            <consortium name="WormBaseParasite"/>
        </authorList>
    </citation>
    <scope>IDENTIFICATION</scope>
</reference>
<dbReference type="AlphaFoldDB" id="A0A183IDL7"/>
<evidence type="ECO:0000313" key="3">
    <source>
        <dbReference type="WBParaSite" id="SBAD_0000179901-mRNA-1"/>
    </source>
</evidence>
<dbReference type="WBParaSite" id="SBAD_0000179901-mRNA-1">
    <property type="protein sequence ID" value="SBAD_0000179901-mRNA-1"/>
    <property type="gene ID" value="SBAD_0000179901"/>
</dbReference>
<accession>A0A183IDL7</accession>
<name>A0A183IDL7_9BILA</name>
<evidence type="ECO:0000313" key="2">
    <source>
        <dbReference type="Proteomes" id="UP000270296"/>
    </source>
</evidence>
<proteinExistence type="predicted"/>
<reference evidence="1 2" key="2">
    <citation type="submission" date="2018-11" db="EMBL/GenBank/DDBJ databases">
        <authorList>
            <consortium name="Pathogen Informatics"/>
        </authorList>
    </citation>
    <scope>NUCLEOTIDE SEQUENCE [LARGE SCALE GENOMIC DNA]</scope>
</reference>
<keyword evidence="2" id="KW-1185">Reference proteome</keyword>
<dbReference type="Proteomes" id="UP000270296">
    <property type="component" value="Unassembled WGS sequence"/>
</dbReference>
<organism evidence="3">
    <name type="scientific">Soboliphyme baturini</name>
    <dbReference type="NCBI Taxonomy" id="241478"/>
    <lineage>
        <taxon>Eukaryota</taxon>
        <taxon>Metazoa</taxon>
        <taxon>Ecdysozoa</taxon>
        <taxon>Nematoda</taxon>
        <taxon>Enoplea</taxon>
        <taxon>Dorylaimia</taxon>
        <taxon>Dioctophymatida</taxon>
        <taxon>Dioctophymatoidea</taxon>
        <taxon>Soboliphymatidae</taxon>
        <taxon>Soboliphyme</taxon>
    </lineage>
</organism>
<gene>
    <name evidence="1" type="ORF">SBAD_LOCUS1711</name>
</gene>
<protein>
    <submittedName>
        <fullName evidence="3">DUF3778 domain-containing protein</fullName>
    </submittedName>
</protein>